<protein>
    <submittedName>
        <fullName evidence="1">Uncharacterized protein</fullName>
    </submittedName>
</protein>
<name>A0A2P2NYY7_RHIMU</name>
<dbReference type="EMBL" id="GGEC01067252">
    <property type="protein sequence ID" value="MBX47736.1"/>
    <property type="molecule type" value="Transcribed_RNA"/>
</dbReference>
<sequence>MYISPLLWVSNNASTFSGLKLYLNG</sequence>
<organism evidence="1">
    <name type="scientific">Rhizophora mucronata</name>
    <name type="common">Asiatic mangrove</name>
    <dbReference type="NCBI Taxonomy" id="61149"/>
    <lineage>
        <taxon>Eukaryota</taxon>
        <taxon>Viridiplantae</taxon>
        <taxon>Streptophyta</taxon>
        <taxon>Embryophyta</taxon>
        <taxon>Tracheophyta</taxon>
        <taxon>Spermatophyta</taxon>
        <taxon>Magnoliopsida</taxon>
        <taxon>eudicotyledons</taxon>
        <taxon>Gunneridae</taxon>
        <taxon>Pentapetalae</taxon>
        <taxon>rosids</taxon>
        <taxon>fabids</taxon>
        <taxon>Malpighiales</taxon>
        <taxon>Rhizophoraceae</taxon>
        <taxon>Rhizophora</taxon>
    </lineage>
</organism>
<dbReference type="AlphaFoldDB" id="A0A2P2NYY7"/>
<evidence type="ECO:0000313" key="1">
    <source>
        <dbReference type="EMBL" id="MBX47736.1"/>
    </source>
</evidence>
<accession>A0A2P2NYY7</accession>
<proteinExistence type="predicted"/>
<reference evidence="1" key="1">
    <citation type="submission" date="2018-02" db="EMBL/GenBank/DDBJ databases">
        <title>Rhizophora mucronata_Transcriptome.</title>
        <authorList>
            <person name="Meera S.P."/>
            <person name="Sreeshan A."/>
            <person name="Augustine A."/>
        </authorList>
    </citation>
    <scope>NUCLEOTIDE SEQUENCE</scope>
    <source>
        <tissue evidence="1">Leaf</tissue>
    </source>
</reference>